<evidence type="ECO:0000313" key="7">
    <source>
        <dbReference type="EMBL" id="MBW8189425.1"/>
    </source>
</evidence>
<organism evidence="7 8">
    <name type="scientific">Neiella holothuriorum</name>
    <dbReference type="NCBI Taxonomy" id="2870530"/>
    <lineage>
        <taxon>Bacteria</taxon>
        <taxon>Pseudomonadati</taxon>
        <taxon>Pseudomonadota</taxon>
        <taxon>Gammaproteobacteria</taxon>
        <taxon>Alteromonadales</taxon>
        <taxon>Echinimonadaceae</taxon>
        <taxon>Neiella</taxon>
    </lineage>
</organism>
<dbReference type="InterPro" id="IPR006680">
    <property type="entry name" value="Amidohydro-rel"/>
</dbReference>
<comment type="similarity">
    <text evidence="1 5">Belongs to the metallo-dependent hydrolases superfamily. NagA family.</text>
</comment>
<dbReference type="PANTHER" id="PTHR11113:SF14">
    <property type="entry name" value="N-ACETYLGLUCOSAMINE-6-PHOSPHATE DEACETYLASE"/>
    <property type="match status" value="1"/>
</dbReference>
<feature type="domain" description="Amidohydrolase-related" evidence="6">
    <location>
        <begin position="49"/>
        <end position="374"/>
    </location>
</feature>
<dbReference type="Gene3D" id="2.30.40.10">
    <property type="entry name" value="Urease, subunit C, domain 1"/>
    <property type="match status" value="1"/>
</dbReference>
<dbReference type="SUPFAM" id="SSF51338">
    <property type="entry name" value="Composite domain of metallo-dependent hydrolases"/>
    <property type="match status" value="1"/>
</dbReference>
<keyword evidence="3 5" id="KW-0378">Hydrolase</keyword>
<dbReference type="Proteomes" id="UP001166251">
    <property type="component" value="Unassembled WGS sequence"/>
</dbReference>
<dbReference type="InterPro" id="IPR003764">
    <property type="entry name" value="GlcNAc_6-P_deAcase"/>
</dbReference>
<evidence type="ECO:0000256" key="5">
    <source>
        <dbReference type="PIRNR" id="PIRNR038994"/>
    </source>
</evidence>
<dbReference type="PANTHER" id="PTHR11113">
    <property type="entry name" value="N-ACETYLGLUCOSAMINE-6-PHOSPHATE DEACETYLASE"/>
    <property type="match status" value="1"/>
</dbReference>
<reference evidence="7" key="1">
    <citation type="submission" date="2021-07" db="EMBL/GenBank/DDBJ databases">
        <title>Neiella marina sp. nov., isolated from the intestinal content of sea cucumber Apostichopus japonicus.</title>
        <authorList>
            <person name="Bai X."/>
        </authorList>
    </citation>
    <scope>NUCLEOTIDE SEQUENCE</scope>
    <source>
        <strain evidence="7">126</strain>
    </source>
</reference>
<dbReference type="EMBL" id="JAHZSS010000001">
    <property type="protein sequence ID" value="MBW8189425.1"/>
    <property type="molecule type" value="Genomic_DNA"/>
</dbReference>
<evidence type="ECO:0000256" key="1">
    <source>
        <dbReference type="ARBA" id="ARBA00010716"/>
    </source>
</evidence>
<evidence type="ECO:0000313" key="8">
    <source>
        <dbReference type="Proteomes" id="UP001166251"/>
    </source>
</evidence>
<evidence type="ECO:0000259" key="6">
    <source>
        <dbReference type="Pfam" id="PF01979"/>
    </source>
</evidence>
<dbReference type="InterPro" id="IPR032466">
    <property type="entry name" value="Metal_Hydrolase"/>
</dbReference>
<comment type="catalytic activity">
    <reaction evidence="5">
        <text>N-acetyl-D-glucosamine 6-phosphate + H2O = D-glucosamine 6-phosphate + acetate</text>
        <dbReference type="Rhea" id="RHEA:22936"/>
        <dbReference type="ChEBI" id="CHEBI:15377"/>
        <dbReference type="ChEBI" id="CHEBI:30089"/>
        <dbReference type="ChEBI" id="CHEBI:57513"/>
        <dbReference type="ChEBI" id="CHEBI:58725"/>
        <dbReference type="EC" id="3.5.1.25"/>
    </reaction>
</comment>
<gene>
    <name evidence="7" type="primary">nagA</name>
    <name evidence="7" type="ORF">K0504_00130</name>
</gene>
<keyword evidence="4 5" id="KW-0119">Carbohydrate metabolism</keyword>
<evidence type="ECO:0000256" key="3">
    <source>
        <dbReference type="ARBA" id="ARBA00022801"/>
    </source>
</evidence>
<keyword evidence="8" id="KW-1185">Reference proteome</keyword>
<evidence type="ECO:0000256" key="4">
    <source>
        <dbReference type="ARBA" id="ARBA00023277"/>
    </source>
</evidence>
<evidence type="ECO:0000256" key="2">
    <source>
        <dbReference type="ARBA" id="ARBA00022723"/>
    </source>
</evidence>
<sequence>MTKQFFAKQFFDGQQLLANVAFTVANGCIDTLIKNAIEPTQATCLEGLVAPGFIDIQVNGGGGKLFNQQPTLDTISCIGHAHRQFGTTGFFPTVITDDLTVMKQAADAVSKAIELGQTDVLGIHFEGPHLSVSRKGVHAEEHIRGISHSEFAQFTRADLGQVIVTLAPENVSCDDITKLTEHGVVVCLGHSDASYEQVQKAIDAGARGFTHLFNAMSPLQSREPGMVGAALLDENTWCGLIVDGHHVHQASLKLAVRAKATGKMMLVTDAMPPVGAEQPSFRLYGQEIVRTGDRLNAQTGELAGSVLDMAGAVKNTVEQLGLPLEEALRMASRYPAAFARTDHLLGDLSSGKHANFVVLNSDIAVQQTWLAGERVY</sequence>
<dbReference type="EC" id="3.5.1.25" evidence="5"/>
<proteinExistence type="inferred from homology"/>
<name>A0ABS7EB25_9GAMM</name>
<dbReference type="CDD" id="cd00854">
    <property type="entry name" value="NagA"/>
    <property type="match status" value="1"/>
</dbReference>
<dbReference type="InterPro" id="IPR011059">
    <property type="entry name" value="Metal-dep_hydrolase_composite"/>
</dbReference>
<comment type="caution">
    <text evidence="7">The sequence shown here is derived from an EMBL/GenBank/DDBJ whole genome shotgun (WGS) entry which is preliminary data.</text>
</comment>
<keyword evidence="2" id="KW-0479">Metal-binding</keyword>
<dbReference type="NCBIfam" id="TIGR00221">
    <property type="entry name" value="nagA"/>
    <property type="match status" value="1"/>
</dbReference>
<dbReference type="Pfam" id="PF01979">
    <property type="entry name" value="Amidohydro_1"/>
    <property type="match status" value="1"/>
</dbReference>
<protein>
    <recommendedName>
        <fullName evidence="5">N-acetylgalactosamine-6-phosphate deacetylase</fullName>
        <ecNumber evidence="5">3.5.1.25</ecNumber>
    </recommendedName>
    <alternativeName>
        <fullName evidence="5">N-acetylglucosamine-6-phosphate deacetylase</fullName>
    </alternativeName>
</protein>
<dbReference type="PIRSF" id="PIRSF038994">
    <property type="entry name" value="NagA"/>
    <property type="match status" value="1"/>
</dbReference>
<dbReference type="Gene3D" id="3.20.20.140">
    <property type="entry name" value="Metal-dependent hydrolases"/>
    <property type="match status" value="1"/>
</dbReference>
<dbReference type="SUPFAM" id="SSF51556">
    <property type="entry name" value="Metallo-dependent hydrolases"/>
    <property type="match status" value="1"/>
</dbReference>
<accession>A0ABS7EB25</accession>
<dbReference type="RefSeq" id="WP_220102118.1">
    <property type="nucleotide sequence ID" value="NZ_JAHZSS010000001.1"/>
</dbReference>
<dbReference type="GO" id="GO:0008448">
    <property type="term" value="F:N-acetylglucosamine-6-phosphate deacetylase activity"/>
    <property type="evidence" value="ECO:0007669"/>
    <property type="project" value="UniProtKB-EC"/>
</dbReference>